<keyword evidence="1" id="KW-0103">Bromodomain</keyword>
<sequence>MSNFPKKWCQNIYNKMRDMNMTRLLSQEIEKRHSNFSITFDSISTKLTEDSYESTKEWINEVNSILLNELRFYDKNTQFYTIIIYLQKWFEKKVKIIPSTAMDAWMIDYQKVQKRMKKLSRLNPPG</sequence>
<dbReference type="SUPFAM" id="SSF47370">
    <property type="entry name" value="Bromodomain"/>
    <property type="match status" value="1"/>
</dbReference>
<protein>
    <submittedName>
        <fullName evidence="2">Transcriptional activator spt7</fullName>
    </submittedName>
</protein>
<evidence type="ECO:0000313" key="3">
    <source>
        <dbReference type="Proteomes" id="UP001470230"/>
    </source>
</evidence>
<comment type="caution">
    <text evidence="2">The sequence shown here is derived from an EMBL/GenBank/DDBJ whole genome shotgun (WGS) entry which is preliminary data.</text>
</comment>
<dbReference type="Proteomes" id="UP001470230">
    <property type="component" value="Unassembled WGS sequence"/>
</dbReference>
<evidence type="ECO:0000313" key="2">
    <source>
        <dbReference type="EMBL" id="KAK8894255.1"/>
    </source>
</evidence>
<organism evidence="2 3">
    <name type="scientific">Tritrichomonas musculus</name>
    <dbReference type="NCBI Taxonomy" id="1915356"/>
    <lineage>
        <taxon>Eukaryota</taxon>
        <taxon>Metamonada</taxon>
        <taxon>Parabasalia</taxon>
        <taxon>Tritrichomonadida</taxon>
        <taxon>Tritrichomonadidae</taxon>
        <taxon>Tritrichomonas</taxon>
    </lineage>
</organism>
<accession>A0ABR2KT00</accession>
<keyword evidence="3" id="KW-1185">Reference proteome</keyword>
<reference evidence="2 3" key="1">
    <citation type="submission" date="2024-04" db="EMBL/GenBank/DDBJ databases">
        <title>Tritrichomonas musculus Genome.</title>
        <authorList>
            <person name="Alves-Ferreira E."/>
            <person name="Grigg M."/>
            <person name="Lorenzi H."/>
            <person name="Galac M."/>
        </authorList>
    </citation>
    <scope>NUCLEOTIDE SEQUENCE [LARGE SCALE GENOMIC DNA]</scope>
    <source>
        <strain evidence="2 3">EAF2021</strain>
    </source>
</reference>
<gene>
    <name evidence="2" type="ORF">M9Y10_022690</name>
</gene>
<evidence type="ECO:0000256" key="1">
    <source>
        <dbReference type="ARBA" id="ARBA00023117"/>
    </source>
</evidence>
<name>A0ABR2KT00_9EUKA</name>
<proteinExistence type="predicted"/>
<dbReference type="EMBL" id="JAPFFF010000003">
    <property type="protein sequence ID" value="KAK8894255.1"/>
    <property type="molecule type" value="Genomic_DNA"/>
</dbReference>
<dbReference type="Gene3D" id="1.20.920.10">
    <property type="entry name" value="Bromodomain-like"/>
    <property type="match status" value="1"/>
</dbReference>
<dbReference type="InterPro" id="IPR036427">
    <property type="entry name" value="Bromodomain-like_sf"/>
</dbReference>